<feature type="transmembrane region" description="Helical" evidence="9">
    <location>
        <begin position="20"/>
        <end position="45"/>
    </location>
</feature>
<comment type="similarity">
    <text evidence="8">Belongs to the two pore domain potassium channel (TC 1.A.1.8) family.</text>
</comment>
<dbReference type="AlphaFoldDB" id="A0A813S1B3"/>
<keyword evidence="12" id="KW-1185">Reference proteome</keyword>
<gene>
    <name evidence="11" type="ORF">OXX778_LOCUS5956</name>
</gene>
<feature type="transmembrane region" description="Helical" evidence="9">
    <location>
        <begin position="277"/>
        <end position="299"/>
    </location>
</feature>
<feature type="transmembrane region" description="Helical" evidence="9">
    <location>
        <begin position="171"/>
        <end position="194"/>
    </location>
</feature>
<organism evidence="11 12">
    <name type="scientific">Brachionus calyciflorus</name>
    <dbReference type="NCBI Taxonomy" id="104777"/>
    <lineage>
        <taxon>Eukaryota</taxon>
        <taxon>Metazoa</taxon>
        <taxon>Spiralia</taxon>
        <taxon>Gnathifera</taxon>
        <taxon>Rotifera</taxon>
        <taxon>Eurotatoria</taxon>
        <taxon>Monogononta</taxon>
        <taxon>Pseudotrocha</taxon>
        <taxon>Ploima</taxon>
        <taxon>Brachionidae</taxon>
        <taxon>Brachionus</taxon>
    </lineage>
</organism>
<keyword evidence="2 8" id="KW-0813">Transport</keyword>
<dbReference type="InterPro" id="IPR013099">
    <property type="entry name" value="K_chnl_dom"/>
</dbReference>
<comment type="subcellular location">
    <subcellularLocation>
        <location evidence="1">Membrane</location>
        <topology evidence="1">Multi-pass membrane protein</topology>
    </subcellularLocation>
</comment>
<evidence type="ECO:0000256" key="3">
    <source>
        <dbReference type="ARBA" id="ARBA00022692"/>
    </source>
</evidence>
<keyword evidence="7 8" id="KW-0407">Ion channel</keyword>
<name>A0A813S1B3_9BILA</name>
<evidence type="ECO:0000259" key="10">
    <source>
        <dbReference type="Pfam" id="PF07885"/>
    </source>
</evidence>
<dbReference type="GO" id="GO:0022841">
    <property type="term" value="F:potassium ion leak channel activity"/>
    <property type="evidence" value="ECO:0007669"/>
    <property type="project" value="TreeGrafter"/>
</dbReference>
<evidence type="ECO:0000256" key="2">
    <source>
        <dbReference type="ARBA" id="ARBA00022448"/>
    </source>
</evidence>
<dbReference type="Gene3D" id="1.10.287.70">
    <property type="match status" value="1"/>
</dbReference>
<evidence type="ECO:0000256" key="4">
    <source>
        <dbReference type="ARBA" id="ARBA00022989"/>
    </source>
</evidence>
<dbReference type="Pfam" id="PF07885">
    <property type="entry name" value="Ion_trans_2"/>
    <property type="match status" value="2"/>
</dbReference>
<comment type="caution">
    <text evidence="11">The sequence shown here is derived from an EMBL/GenBank/DDBJ whole genome shotgun (WGS) entry which is preliminary data.</text>
</comment>
<evidence type="ECO:0000256" key="1">
    <source>
        <dbReference type="ARBA" id="ARBA00004141"/>
    </source>
</evidence>
<dbReference type="PRINTS" id="PR01333">
    <property type="entry name" value="2POREKCHANEL"/>
</dbReference>
<dbReference type="Proteomes" id="UP000663879">
    <property type="component" value="Unassembled WGS sequence"/>
</dbReference>
<dbReference type="GO" id="GO:0030322">
    <property type="term" value="P:stabilization of membrane potential"/>
    <property type="evidence" value="ECO:0007669"/>
    <property type="project" value="TreeGrafter"/>
</dbReference>
<evidence type="ECO:0000256" key="8">
    <source>
        <dbReference type="RuleBase" id="RU003857"/>
    </source>
</evidence>
<dbReference type="PANTHER" id="PTHR11003:SF334">
    <property type="entry name" value="FI03418P"/>
    <property type="match status" value="1"/>
</dbReference>
<dbReference type="PANTHER" id="PTHR11003">
    <property type="entry name" value="POTASSIUM CHANNEL, SUBFAMILY K"/>
    <property type="match status" value="1"/>
</dbReference>
<keyword evidence="3 8" id="KW-0812">Transmembrane</keyword>
<dbReference type="OrthoDB" id="297496at2759"/>
<feature type="domain" description="Potassium channel" evidence="10">
    <location>
        <begin position="288"/>
        <end position="370"/>
    </location>
</feature>
<dbReference type="InterPro" id="IPR003280">
    <property type="entry name" value="2pore_dom_K_chnl"/>
</dbReference>
<feature type="transmembrane region" description="Helical" evidence="9">
    <location>
        <begin position="311"/>
        <end position="334"/>
    </location>
</feature>
<dbReference type="GO" id="GO:0015271">
    <property type="term" value="F:outward rectifier potassium channel activity"/>
    <property type="evidence" value="ECO:0007669"/>
    <property type="project" value="TreeGrafter"/>
</dbReference>
<feature type="transmembrane region" description="Helical" evidence="9">
    <location>
        <begin position="147"/>
        <end position="165"/>
    </location>
</feature>
<evidence type="ECO:0000256" key="5">
    <source>
        <dbReference type="ARBA" id="ARBA00023065"/>
    </source>
</evidence>
<feature type="domain" description="Potassium channel" evidence="10">
    <location>
        <begin position="144"/>
        <end position="199"/>
    </location>
</feature>
<evidence type="ECO:0000256" key="9">
    <source>
        <dbReference type="SAM" id="Phobius"/>
    </source>
</evidence>
<evidence type="ECO:0000313" key="11">
    <source>
        <dbReference type="EMBL" id="CAF0790780.1"/>
    </source>
</evidence>
<accession>A0A813S1B3</accession>
<keyword evidence="6 9" id="KW-0472">Membrane</keyword>
<evidence type="ECO:0000256" key="6">
    <source>
        <dbReference type="ARBA" id="ARBA00023136"/>
    </source>
</evidence>
<proteinExistence type="inferred from homology"/>
<keyword evidence="4 9" id="KW-1133">Transmembrane helix</keyword>
<dbReference type="EMBL" id="CAJNOC010000678">
    <property type="protein sequence ID" value="CAF0790780.1"/>
    <property type="molecule type" value="Genomic_DNA"/>
</dbReference>
<keyword evidence="5 8" id="KW-0406">Ion transport</keyword>
<dbReference type="SUPFAM" id="SSF81324">
    <property type="entry name" value="Voltage-gated potassium channels"/>
    <property type="match status" value="2"/>
</dbReference>
<evidence type="ECO:0000313" key="12">
    <source>
        <dbReference type="Proteomes" id="UP000663879"/>
    </source>
</evidence>
<protein>
    <recommendedName>
        <fullName evidence="10">Potassium channel domain-containing protein</fullName>
    </recommendedName>
</protein>
<sequence length="417" mass="48264">MIRKNEHMSVVNFFRHTLRALFSHLGLLFLVIIFTIGGGLIFQLLETHASRQKCEEGEGKHRTIVKKLASTIFDYVWLNATNLHLYQNLQKSANTKWLNELINREKEFLKNYNKDIPEILIEYRKSIIDIYNNYKYSGQNCIQDTSWILESSLLFTISVLTTIGYGHITPITWEGMVVCICFAMIGIPLCLLCVSKLSRDLANIFRVVYARFIKLLFGKCLTPKKNPKSKSFKPKLNLEIISRFNDSYDLNFIKNSIESESDSDSEDSYLENEQHRITVPLFVIMIIICLYVMAGSYLFQFLEGWTSVTSSYFSFITMATIGFGDVVPGIKDLGKIESRHKINRNLIIAAVYLFVGIAILAMCFDLLQETFIIKIVKFSRRVKSNVSELKKIEYRIKKIRPYLMNKKLPLNKVKPFN</sequence>
<reference evidence="11" key="1">
    <citation type="submission" date="2021-02" db="EMBL/GenBank/DDBJ databases">
        <authorList>
            <person name="Nowell W R."/>
        </authorList>
    </citation>
    <scope>NUCLEOTIDE SEQUENCE</scope>
    <source>
        <strain evidence="11">Ploen Becks lab</strain>
    </source>
</reference>
<evidence type="ECO:0000256" key="7">
    <source>
        <dbReference type="ARBA" id="ARBA00023303"/>
    </source>
</evidence>
<dbReference type="GO" id="GO:0005886">
    <property type="term" value="C:plasma membrane"/>
    <property type="evidence" value="ECO:0007669"/>
    <property type="project" value="TreeGrafter"/>
</dbReference>
<feature type="transmembrane region" description="Helical" evidence="9">
    <location>
        <begin position="346"/>
        <end position="367"/>
    </location>
</feature>